<accession>A0ABU4LHF5</accession>
<reference evidence="1 2" key="1">
    <citation type="journal article" date="2023" name="Microb. Genom.">
        <title>Mesoterricola silvestris gen. nov., sp. nov., Mesoterricola sediminis sp. nov., Geothrix oryzae sp. nov., Geothrix edaphica sp. nov., Geothrix rubra sp. nov., and Geothrix limicola sp. nov., six novel members of Acidobacteriota isolated from soils.</title>
        <authorList>
            <person name="Weisberg A.J."/>
            <person name="Pearce E."/>
            <person name="Kramer C.G."/>
            <person name="Chang J.H."/>
            <person name="Clarke C.R."/>
        </authorList>
    </citation>
    <scope>NUCLEOTIDE SEQUENCE [LARGE SCALE GENOMIC DNA]</scope>
    <source>
        <strain evidence="1 2">NRRL_B-2795</strain>
    </source>
</reference>
<protein>
    <submittedName>
        <fullName evidence="1">Uncharacterized protein</fullName>
    </submittedName>
</protein>
<dbReference type="RefSeq" id="WP_256966275.1">
    <property type="nucleotide sequence ID" value="NZ_JAGJBZ010000004.1"/>
</dbReference>
<gene>
    <name evidence="1" type="ORF">PV517_41925</name>
</gene>
<dbReference type="Proteomes" id="UP001271723">
    <property type="component" value="Unassembled WGS sequence"/>
</dbReference>
<keyword evidence="2" id="KW-1185">Reference proteome</keyword>
<organism evidence="1 2">
    <name type="scientific">Streptomyces griseiscabiei</name>
    <dbReference type="NCBI Taxonomy" id="2993540"/>
    <lineage>
        <taxon>Bacteria</taxon>
        <taxon>Bacillati</taxon>
        <taxon>Actinomycetota</taxon>
        <taxon>Actinomycetes</taxon>
        <taxon>Kitasatosporales</taxon>
        <taxon>Streptomycetaceae</taxon>
        <taxon>Streptomyces</taxon>
    </lineage>
</organism>
<dbReference type="EMBL" id="JARAVY010000027">
    <property type="protein sequence ID" value="MDX2915215.1"/>
    <property type="molecule type" value="Genomic_DNA"/>
</dbReference>
<evidence type="ECO:0000313" key="1">
    <source>
        <dbReference type="EMBL" id="MDX2915215.1"/>
    </source>
</evidence>
<proteinExistence type="predicted"/>
<sequence>MSPDGPPDDKLIEQAQAALAAAHSGTMVEAGVERVADGIHAEPLLEADRTYRFQLVCVGGGNVRVVFRPENAGRKATVPCDGAVAQQRLTGSEPLRIDVDGGAGATGTVAWQIDTD</sequence>
<evidence type="ECO:0000313" key="2">
    <source>
        <dbReference type="Proteomes" id="UP001271723"/>
    </source>
</evidence>
<name>A0ABU4LHF5_9ACTN</name>
<comment type="caution">
    <text evidence="1">The sequence shown here is derived from an EMBL/GenBank/DDBJ whole genome shotgun (WGS) entry which is preliminary data.</text>
</comment>